<name>A0A290XFJ6_9GAMM</name>
<dbReference type="Pfam" id="PF12802">
    <property type="entry name" value="MarR_2"/>
    <property type="match status" value="1"/>
</dbReference>
<dbReference type="InterPro" id="IPR000835">
    <property type="entry name" value="HTH_MarR-typ"/>
</dbReference>
<dbReference type="InterPro" id="IPR036388">
    <property type="entry name" value="WH-like_DNA-bd_sf"/>
</dbReference>
<feature type="domain" description="HTH marR-type" evidence="1">
    <location>
        <begin position="14"/>
        <end position="152"/>
    </location>
</feature>
<evidence type="ECO:0000313" key="2">
    <source>
        <dbReference type="EMBL" id="ATD67934.1"/>
    </source>
</evidence>
<dbReference type="SUPFAM" id="SSF46785">
    <property type="entry name" value="Winged helix' DNA-binding domain"/>
    <property type="match status" value="1"/>
</dbReference>
<dbReference type="InterPro" id="IPR036390">
    <property type="entry name" value="WH_DNA-bd_sf"/>
</dbReference>
<dbReference type="GO" id="GO:0006950">
    <property type="term" value="P:response to stress"/>
    <property type="evidence" value="ECO:0007669"/>
    <property type="project" value="TreeGrafter"/>
</dbReference>
<dbReference type="Gene3D" id="1.10.10.10">
    <property type="entry name" value="Winged helix-like DNA-binding domain superfamily/Winged helix DNA-binding domain"/>
    <property type="match status" value="1"/>
</dbReference>
<dbReference type="InterPro" id="IPR039422">
    <property type="entry name" value="MarR/SlyA-like"/>
</dbReference>
<accession>A0A290XFJ6</accession>
<proteinExistence type="predicted"/>
<dbReference type="Proteomes" id="UP000218968">
    <property type="component" value="Chromosome"/>
</dbReference>
<evidence type="ECO:0000313" key="3">
    <source>
        <dbReference type="Proteomes" id="UP000218968"/>
    </source>
</evidence>
<organism evidence="2 3">
    <name type="scientific">Luteimonas chenhongjianii</name>
    <dbReference type="NCBI Taxonomy" id="2006110"/>
    <lineage>
        <taxon>Bacteria</taxon>
        <taxon>Pseudomonadati</taxon>
        <taxon>Pseudomonadota</taxon>
        <taxon>Gammaproteobacteria</taxon>
        <taxon>Lysobacterales</taxon>
        <taxon>Lysobacteraceae</taxon>
        <taxon>Luteimonas</taxon>
    </lineage>
</organism>
<dbReference type="GO" id="GO:0003700">
    <property type="term" value="F:DNA-binding transcription factor activity"/>
    <property type="evidence" value="ECO:0007669"/>
    <property type="project" value="InterPro"/>
</dbReference>
<protein>
    <submittedName>
        <fullName evidence="2">MarR family transcriptional regulator</fullName>
    </submittedName>
</protein>
<dbReference type="PROSITE" id="PS50995">
    <property type="entry name" value="HTH_MARR_2"/>
    <property type="match status" value="1"/>
</dbReference>
<dbReference type="PANTHER" id="PTHR33164:SF43">
    <property type="entry name" value="HTH-TYPE TRANSCRIPTIONAL REPRESSOR YETL"/>
    <property type="match status" value="1"/>
</dbReference>
<dbReference type="RefSeq" id="WP_096298828.1">
    <property type="nucleotide sequence ID" value="NZ_CP023406.1"/>
</dbReference>
<dbReference type="KEGG" id="lum:CNR27_11245"/>
<evidence type="ECO:0000259" key="1">
    <source>
        <dbReference type="PROSITE" id="PS50995"/>
    </source>
</evidence>
<dbReference type="EMBL" id="CP023406">
    <property type="protein sequence ID" value="ATD67934.1"/>
    <property type="molecule type" value="Genomic_DNA"/>
</dbReference>
<gene>
    <name evidence="2" type="ORF">CNR27_11245</name>
</gene>
<keyword evidence="3" id="KW-1185">Reference proteome</keyword>
<dbReference type="OrthoDB" id="117723at2"/>
<dbReference type="PANTHER" id="PTHR33164">
    <property type="entry name" value="TRANSCRIPTIONAL REGULATOR, MARR FAMILY"/>
    <property type="match status" value="1"/>
</dbReference>
<reference evidence="3" key="1">
    <citation type="submission" date="2017-09" db="EMBL/GenBank/DDBJ databases">
        <title>Luteimonas liuhanmingii sp.nov., isolated from the intestinal contents of Tibetan Plateau Pika in Yushu, Qinghai Province, China.</title>
        <authorList>
            <person name="Gui Z."/>
        </authorList>
    </citation>
    <scope>NUCLEOTIDE SEQUENCE [LARGE SCALE GENOMIC DNA]</scope>
    <source>
        <strain evidence="3">100111</strain>
    </source>
</reference>
<dbReference type="AlphaFoldDB" id="A0A290XFJ6"/>
<sequence length="160" mass="17501">MPKKHQIDTLQRLRESLAYRMGLQLKHLHAGLTAAIDERLRADGMELTRPQALTLMLLAERPGASNAELARLAGVSPQTMHQILRRLDRDALVTRAPHPTRARSLSLQITAEGLARVTRGAALAQTVIESALDRLQPAEQTQLVTLLERCAAGLPAGEDP</sequence>
<dbReference type="SMART" id="SM00347">
    <property type="entry name" value="HTH_MARR"/>
    <property type="match status" value="1"/>
</dbReference>